<evidence type="ECO:0000313" key="7">
    <source>
        <dbReference type="Proteomes" id="UP001501578"/>
    </source>
</evidence>
<evidence type="ECO:0000313" key="6">
    <source>
        <dbReference type="EMBL" id="GAA0935319.1"/>
    </source>
</evidence>
<dbReference type="InterPro" id="IPR036388">
    <property type="entry name" value="WH-like_DNA-bd_sf"/>
</dbReference>
<dbReference type="PRINTS" id="PR00778">
    <property type="entry name" value="HTHARSR"/>
</dbReference>
<organism evidence="6 7">
    <name type="scientific">Nonomuraea longicatena</name>
    <dbReference type="NCBI Taxonomy" id="83682"/>
    <lineage>
        <taxon>Bacteria</taxon>
        <taxon>Bacillati</taxon>
        <taxon>Actinomycetota</taxon>
        <taxon>Actinomycetes</taxon>
        <taxon>Streptosporangiales</taxon>
        <taxon>Streptosporangiaceae</taxon>
        <taxon>Nonomuraea</taxon>
    </lineage>
</organism>
<dbReference type="InterPro" id="IPR001845">
    <property type="entry name" value="HTH_ArsR_DNA-bd_dom"/>
</dbReference>
<keyword evidence="1" id="KW-0805">Transcription regulation</keyword>
<sequence length="202" mass="21490">MEDRLAALEQRIARLERRAERTSAEPPSTLALDLAHRLRERATENGTSGTVAYQGTVHVNGLEYTWAGQREVDDLMAADRTHAATVLEAMGSPPRLAILSGLVGGTRTSAELQETLGGESSTGHLYHHLRELQRAGLITQRRRGAYDIYPQAVIPLLAILAATHDLRPGDPASGASPDPDPDPGPGPGPGEPGTVTTGPERS</sequence>
<feature type="compositionally biased region" description="Low complexity" evidence="4">
    <location>
        <begin position="192"/>
        <end position="202"/>
    </location>
</feature>
<keyword evidence="7" id="KW-1185">Reference proteome</keyword>
<evidence type="ECO:0000256" key="4">
    <source>
        <dbReference type="SAM" id="MobiDB-lite"/>
    </source>
</evidence>
<dbReference type="RefSeq" id="WP_343951753.1">
    <property type="nucleotide sequence ID" value="NZ_BAAAHQ010000023.1"/>
</dbReference>
<evidence type="ECO:0000256" key="3">
    <source>
        <dbReference type="ARBA" id="ARBA00023163"/>
    </source>
</evidence>
<dbReference type="InterPro" id="IPR051081">
    <property type="entry name" value="HTH_MetalResp_TranReg"/>
</dbReference>
<feature type="region of interest" description="Disordered" evidence="4">
    <location>
        <begin position="166"/>
        <end position="202"/>
    </location>
</feature>
<dbReference type="SMART" id="SM00418">
    <property type="entry name" value="HTH_ARSR"/>
    <property type="match status" value="1"/>
</dbReference>
<evidence type="ECO:0000256" key="1">
    <source>
        <dbReference type="ARBA" id="ARBA00023015"/>
    </source>
</evidence>
<comment type="caution">
    <text evidence="6">The sequence shown here is derived from an EMBL/GenBank/DDBJ whole genome shotgun (WGS) entry which is preliminary data.</text>
</comment>
<name>A0ABP4AEP1_9ACTN</name>
<dbReference type="InterPro" id="IPR011991">
    <property type="entry name" value="ArsR-like_HTH"/>
</dbReference>
<reference evidence="7" key="1">
    <citation type="journal article" date="2019" name="Int. J. Syst. Evol. Microbiol.">
        <title>The Global Catalogue of Microorganisms (GCM) 10K type strain sequencing project: providing services to taxonomists for standard genome sequencing and annotation.</title>
        <authorList>
            <consortium name="The Broad Institute Genomics Platform"/>
            <consortium name="The Broad Institute Genome Sequencing Center for Infectious Disease"/>
            <person name="Wu L."/>
            <person name="Ma J."/>
        </authorList>
    </citation>
    <scope>NUCLEOTIDE SEQUENCE [LARGE SCALE GENOMIC DNA]</scope>
    <source>
        <strain evidence="7">JCM 11136</strain>
    </source>
</reference>
<evidence type="ECO:0000259" key="5">
    <source>
        <dbReference type="SMART" id="SM00418"/>
    </source>
</evidence>
<keyword evidence="3" id="KW-0804">Transcription</keyword>
<dbReference type="EMBL" id="BAAAHQ010000023">
    <property type="protein sequence ID" value="GAA0935319.1"/>
    <property type="molecule type" value="Genomic_DNA"/>
</dbReference>
<evidence type="ECO:0000256" key="2">
    <source>
        <dbReference type="ARBA" id="ARBA00023125"/>
    </source>
</evidence>
<dbReference type="InterPro" id="IPR036390">
    <property type="entry name" value="WH_DNA-bd_sf"/>
</dbReference>
<proteinExistence type="predicted"/>
<dbReference type="PANTHER" id="PTHR33154:SF18">
    <property type="entry name" value="ARSENICAL RESISTANCE OPERON REPRESSOR"/>
    <property type="match status" value="1"/>
</dbReference>
<dbReference type="Pfam" id="PF12840">
    <property type="entry name" value="HTH_20"/>
    <property type="match status" value="1"/>
</dbReference>
<accession>A0ABP4AEP1</accession>
<dbReference type="Proteomes" id="UP001501578">
    <property type="component" value="Unassembled WGS sequence"/>
</dbReference>
<dbReference type="Gene3D" id="1.10.10.10">
    <property type="entry name" value="Winged helix-like DNA-binding domain superfamily/Winged helix DNA-binding domain"/>
    <property type="match status" value="1"/>
</dbReference>
<keyword evidence="2" id="KW-0238">DNA-binding</keyword>
<dbReference type="CDD" id="cd00090">
    <property type="entry name" value="HTH_ARSR"/>
    <property type="match status" value="1"/>
</dbReference>
<protein>
    <submittedName>
        <fullName evidence="6">Helix-turn-helix domain-containing protein</fullName>
    </submittedName>
</protein>
<dbReference type="PANTHER" id="PTHR33154">
    <property type="entry name" value="TRANSCRIPTIONAL REGULATOR, ARSR FAMILY"/>
    <property type="match status" value="1"/>
</dbReference>
<feature type="domain" description="HTH arsR-type" evidence="5">
    <location>
        <begin position="85"/>
        <end position="165"/>
    </location>
</feature>
<gene>
    <name evidence="6" type="ORF">GCM10009560_43310</name>
</gene>
<dbReference type="SUPFAM" id="SSF46785">
    <property type="entry name" value="Winged helix' DNA-binding domain"/>
    <property type="match status" value="1"/>
</dbReference>